<keyword evidence="2" id="KW-0812">Transmembrane</keyword>
<sequence length="443" mass="51195">MHQFNRFYLIFSLIFSYSAPFISIKTETPKPANRLQTTIEATQQVLDLTPNHQSFNWQNLIWIIYGIVTLLFLLKAILSVLKIKSLKGEKIIYQNQNILIIKENVSPFSFWKTIYLGKSYLVNNKIDSRIFLHEKSHLEQKHSIDLLFIEALKIFTWFNPSIYFYKKAIVTNHEFLADEFVLKNDFNVKDYQNLILQEIISSQNYNLTHTFNFKNTKKRFIMMNAKKSKMTNLKKVISIPILMLAFGLFVQKTYANTIEKVIKGTKEKISEPEKKSVLEAIAEVTQESKSIEEITTEKEPLTTVLKEKKVSDTIRPKEGKNTNQNQTTAQQTTNENVTKDDVTLLPQYPGGINELRTKISKSFDGSKINSSKTKEMYQTDLTYTITENGSVADIKAAGNNELFNAETIASFKRANENITWKPAEKDGKPARYRMRIPLTMSFE</sequence>
<reference evidence="5" key="1">
    <citation type="journal article" date="2019" name="Int. J. Syst. Evol. Microbiol.">
        <title>The Global Catalogue of Microorganisms (GCM) 10K type strain sequencing project: providing services to taxonomists for standard genome sequencing and annotation.</title>
        <authorList>
            <consortium name="The Broad Institute Genomics Platform"/>
            <consortium name="The Broad Institute Genome Sequencing Center for Infectious Disease"/>
            <person name="Wu L."/>
            <person name="Ma J."/>
        </authorList>
    </citation>
    <scope>NUCLEOTIDE SEQUENCE [LARGE SCALE GENOMIC DNA]</scope>
    <source>
        <strain evidence="5">JCM 18019</strain>
    </source>
</reference>
<keyword evidence="2" id="KW-1133">Transmembrane helix</keyword>
<accession>A0ABP9M7F4</accession>
<organism evidence="4 5">
    <name type="scientific">Chryseobacterium ginsengisoli</name>
    <dbReference type="NCBI Taxonomy" id="363853"/>
    <lineage>
        <taxon>Bacteria</taxon>
        <taxon>Pseudomonadati</taxon>
        <taxon>Bacteroidota</taxon>
        <taxon>Flavobacteriia</taxon>
        <taxon>Flavobacteriales</taxon>
        <taxon>Weeksellaceae</taxon>
        <taxon>Chryseobacterium group</taxon>
        <taxon>Chryseobacterium</taxon>
    </lineage>
</organism>
<dbReference type="Proteomes" id="UP001500353">
    <property type="component" value="Unassembled WGS sequence"/>
</dbReference>
<keyword evidence="5" id="KW-1185">Reference proteome</keyword>
<evidence type="ECO:0000256" key="2">
    <source>
        <dbReference type="SAM" id="Phobius"/>
    </source>
</evidence>
<dbReference type="Gene3D" id="3.30.1150.10">
    <property type="match status" value="1"/>
</dbReference>
<dbReference type="InterPro" id="IPR008756">
    <property type="entry name" value="Peptidase_M56"/>
</dbReference>
<name>A0ABP9M7F4_9FLAO</name>
<dbReference type="EMBL" id="BAABHX010000003">
    <property type="protein sequence ID" value="GAA5092293.1"/>
    <property type="molecule type" value="Genomic_DNA"/>
</dbReference>
<dbReference type="Pfam" id="PF05569">
    <property type="entry name" value="Peptidase_M56"/>
    <property type="match status" value="1"/>
</dbReference>
<dbReference type="CDD" id="cd07341">
    <property type="entry name" value="M56_BlaR1_MecR1_like"/>
    <property type="match status" value="1"/>
</dbReference>
<protein>
    <recommendedName>
        <fullName evidence="3">Peptidase M56 domain-containing protein</fullName>
    </recommendedName>
</protein>
<feature type="transmembrane region" description="Helical" evidence="2">
    <location>
        <begin position="7"/>
        <end position="24"/>
    </location>
</feature>
<evidence type="ECO:0000313" key="4">
    <source>
        <dbReference type="EMBL" id="GAA5092293.1"/>
    </source>
</evidence>
<gene>
    <name evidence="4" type="ORF">GCM10023210_20990</name>
</gene>
<evidence type="ECO:0000313" key="5">
    <source>
        <dbReference type="Proteomes" id="UP001500353"/>
    </source>
</evidence>
<comment type="caution">
    <text evidence="4">The sequence shown here is derived from an EMBL/GenBank/DDBJ whole genome shotgun (WGS) entry which is preliminary data.</text>
</comment>
<keyword evidence="2" id="KW-0472">Membrane</keyword>
<feature type="transmembrane region" description="Helical" evidence="2">
    <location>
        <begin position="232"/>
        <end position="250"/>
    </location>
</feature>
<feature type="transmembrane region" description="Helical" evidence="2">
    <location>
        <begin position="60"/>
        <end position="81"/>
    </location>
</feature>
<feature type="region of interest" description="Disordered" evidence="1">
    <location>
        <begin position="313"/>
        <end position="336"/>
    </location>
</feature>
<evidence type="ECO:0000259" key="3">
    <source>
        <dbReference type="Pfam" id="PF05569"/>
    </source>
</evidence>
<proteinExistence type="predicted"/>
<feature type="compositionally biased region" description="Low complexity" evidence="1">
    <location>
        <begin position="321"/>
        <end position="336"/>
    </location>
</feature>
<dbReference type="RefSeq" id="WP_345203393.1">
    <property type="nucleotide sequence ID" value="NZ_BAABHX010000003.1"/>
</dbReference>
<evidence type="ECO:0000256" key="1">
    <source>
        <dbReference type="SAM" id="MobiDB-lite"/>
    </source>
</evidence>
<feature type="domain" description="Peptidase M56" evidence="3">
    <location>
        <begin position="24"/>
        <end position="222"/>
    </location>
</feature>